<protein>
    <submittedName>
        <fullName evidence="2">NAD-dependent epimerase/dehydratase family protein</fullName>
    </submittedName>
</protein>
<dbReference type="PANTHER" id="PTHR43245">
    <property type="entry name" value="BIFUNCTIONAL POLYMYXIN RESISTANCE PROTEIN ARNA"/>
    <property type="match status" value="1"/>
</dbReference>
<sequence length="384" mass="42017">MRKVLITGGAGFIGSALVNRLHEEGGWDVTVLDCLSEQIHGTSPDDSYLYRSIQGKCRFIRGDVRDFDAMSKAIAGCDTVVHLAAETGTGQSMYEINRYNEVNVMGTSNLLQAISSRGEDNTVRKIVLSSSRSVYGEGKYECPNCGYVNPSSRTAERMLAGDFNLYCDVCGTKLTLVPTTEDTPAKPRSLYAFTKLAQEQMLATMCPAMGVDYTVFRFQNVYGVGQSLDNPYTGILSVFSTRMLRNEPINIFEDGLESRDFINVKDIAAGVAASLTRPESNGETINLGSGVNTSVIEIANILKASYGSSSDINITGDFRIGDIAHNKADISKARQLLGFEPSIGLQDGLNAFCKWVETETIGDNGYERSLDEMERAGMFVRKRH</sequence>
<evidence type="ECO:0000259" key="1">
    <source>
        <dbReference type="Pfam" id="PF01370"/>
    </source>
</evidence>
<dbReference type="PANTHER" id="PTHR43245:SF13">
    <property type="entry name" value="UDP-D-APIOSE_UDP-D-XYLOSE SYNTHASE 2"/>
    <property type="match status" value="1"/>
</dbReference>
<dbReference type="Proteomes" id="UP000483293">
    <property type="component" value="Unassembled WGS sequence"/>
</dbReference>
<name>A0A6L9SRG1_9BIFI</name>
<evidence type="ECO:0000313" key="2">
    <source>
        <dbReference type="EMBL" id="NEG55137.1"/>
    </source>
</evidence>
<dbReference type="EMBL" id="WHZV01000003">
    <property type="protein sequence ID" value="NEG55137.1"/>
    <property type="molecule type" value="Genomic_DNA"/>
</dbReference>
<dbReference type="AlphaFoldDB" id="A0A6L9SRG1"/>
<dbReference type="Gene3D" id="3.40.50.720">
    <property type="entry name" value="NAD(P)-binding Rossmann-like Domain"/>
    <property type="match status" value="1"/>
</dbReference>
<proteinExistence type="predicted"/>
<dbReference type="RefSeq" id="WP_163196842.1">
    <property type="nucleotide sequence ID" value="NZ_WHZV01000003.1"/>
</dbReference>
<accession>A0A6L9SRG1</accession>
<organism evidence="2 3">
    <name type="scientific">Bifidobacterium platyrrhinorum</name>
    <dbReference type="NCBI Taxonomy" id="2661628"/>
    <lineage>
        <taxon>Bacteria</taxon>
        <taxon>Bacillati</taxon>
        <taxon>Actinomycetota</taxon>
        <taxon>Actinomycetes</taxon>
        <taxon>Bifidobacteriales</taxon>
        <taxon>Bifidobacteriaceae</taxon>
        <taxon>Bifidobacterium</taxon>
    </lineage>
</organism>
<dbReference type="InterPro" id="IPR050177">
    <property type="entry name" value="Lipid_A_modif_metabolic_enz"/>
</dbReference>
<dbReference type="Pfam" id="PF01370">
    <property type="entry name" value="Epimerase"/>
    <property type="match status" value="2"/>
</dbReference>
<dbReference type="InterPro" id="IPR036291">
    <property type="entry name" value="NAD(P)-bd_dom_sf"/>
</dbReference>
<dbReference type="SUPFAM" id="SSF51735">
    <property type="entry name" value="NAD(P)-binding Rossmann-fold domains"/>
    <property type="match status" value="1"/>
</dbReference>
<comment type="caution">
    <text evidence="2">The sequence shown here is derived from an EMBL/GenBank/DDBJ whole genome shotgun (WGS) entry which is preliminary data.</text>
</comment>
<reference evidence="2 3" key="1">
    <citation type="submission" date="2019-10" db="EMBL/GenBank/DDBJ databases">
        <title>Bifidobacterium from non-human primates.</title>
        <authorList>
            <person name="Modesto M."/>
        </authorList>
    </citation>
    <scope>NUCLEOTIDE SEQUENCE [LARGE SCALE GENOMIC DNA]</scope>
    <source>
        <strain evidence="2 3">SMA15</strain>
    </source>
</reference>
<dbReference type="InterPro" id="IPR001509">
    <property type="entry name" value="Epimerase_deHydtase"/>
</dbReference>
<gene>
    <name evidence="2" type="ORF">GFD21_04995</name>
</gene>
<feature type="domain" description="NAD-dependent epimerase/dehydratase" evidence="1">
    <location>
        <begin position="177"/>
        <end position="288"/>
    </location>
</feature>
<keyword evidence="3" id="KW-1185">Reference proteome</keyword>
<feature type="domain" description="NAD-dependent epimerase/dehydratase" evidence="1">
    <location>
        <begin position="4"/>
        <end position="140"/>
    </location>
</feature>
<evidence type="ECO:0000313" key="3">
    <source>
        <dbReference type="Proteomes" id="UP000483293"/>
    </source>
</evidence>